<keyword evidence="2" id="KW-0472">Membrane</keyword>
<dbReference type="PATRIC" id="fig|1123269.5.peg.5493"/>
<dbReference type="HOGENOM" id="CLU_2208351_0_0_5"/>
<feature type="transmembrane region" description="Helical" evidence="2">
    <location>
        <begin position="28"/>
        <end position="48"/>
    </location>
</feature>
<evidence type="ECO:0000256" key="1">
    <source>
        <dbReference type="SAM" id="Coils"/>
    </source>
</evidence>
<sequence>MAFLPRPASPKGFLADLKGVFFSRHRHGLLFAAASIVTTIVIALLFLGDFKHEKPWKRDVQYVESWEAERSDAIIKAQQKIDQAKRDLAEGEREIKRIEQRDQYKKLQKEMQSVGIGRAD</sequence>
<reference evidence="3 4" key="1">
    <citation type="submission" date="2013-07" db="EMBL/GenBank/DDBJ databases">
        <title>Completed genome of Sphingomonas sanxanigenens NX02.</title>
        <authorList>
            <person name="Ma T."/>
            <person name="Huang H."/>
            <person name="Wu M."/>
            <person name="Li X."/>
            <person name="Li G."/>
        </authorList>
    </citation>
    <scope>NUCLEOTIDE SEQUENCE [LARGE SCALE GENOMIC DNA]</scope>
    <source>
        <strain evidence="3 4">NX02</strain>
    </source>
</reference>
<protein>
    <submittedName>
        <fullName evidence="3">Uncharacterized protein</fullName>
    </submittedName>
</protein>
<dbReference type="AlphaFoldDB" id="W0AKU2"/>
<gene>
    <name evidence="3" type="ORF">NX02_27995</name>
</gene>
<dbReference type="KEGG" id="ssan:NX02_27995"/>
<feature type="coiled-coil region" evidence="1">
    <location>
        <begin position="74"/>
        <end position="101"/>
    </location>
</feature>
<organism evidence="3 4">
    <name type="scientific">Sphingomonas sanxanigenens DSM 19645 = NX02</name>
    <dbReference type="NCBI Taxonomy" id="1123269"/>
    <lineage>
        <taxon>Bacteria</taxon>
        <taxon>Pseudomonadati</taxon>
        <taxon>Pseudomonadota</taxon>
        <taxon>Alphaproteobacteria</taxon>
        <taxon>Sphingomonadales</taxon>
        <taxon>Sphingomonadaceae</taxon>
        <taxon>Sphingomonas</taxon>
    </lineage>
</organism>
<keyword evidence="2" id="KW-1133">Transmembrane helix</keyword>
<dbReference type="OrthoDB" id="7391871at2"/>
<dbReference type="STRING" id="1123269.NX02_27995"/>
<proteinExistence type="predicted"/>
<dbReference type="EMBL" id="CP006644">
    <property type="protein sequence ID" value="AHE57182.1"/>
    <property type="molecule type" value="Genomic_DNA"/>
</dbReference>
<accession>W0AKU2</accession>
<evidence type="ECO:0000313" key="3">
    <source>
        <dbReference type="EMBL" id="AHE57182.1"/>
    </source>
</evidence>
<evidence type="ECO:0000313" key="4">
    <source>
        <dbReference type="Proteomes" id="UP000018851"/>
    </source>
</evidence>
<dbReference type="RefSeq" id="WP_025295274.1">
    <property type="nucleotide sequence ID" value="NZ_CP006644.1"/>
</dbReference>
<keyword evidence="2" id="KW-0812">Transmembrane</keyword>
<name>W0AKU2_9SPHN</name>
<evidence type="ECO:0000256" key="2">
    <source>
        <dbReference type="SAM" id="Phobius"/>
    </source>
</evidence>
<dbReference type="Proteomes" id="UP000018851">
    <property type="component" value="Chromosome"/>
</dbReference>
<keyword evidence="4" id="KW-1185">Reference proteome</keyword>
<keyword evidence="1" id="KW-0175">Coiled coil</keyword>